<keyword evidence="1" id="KW-0732">Signal</keyword>
<feature type="chain" id="PRO_5046406741" evidence="1">
    <location>
        <begin position="25"/>
        <end position="257"/>
    </location>
</feature>
<dbReference type="RefSeq" id="WP_136989813.1">
    <property type="nucleotide sequence ID" value="NZ_SZPQ01000010.1"/>
</dbReference>
<protein>
    <submittedName>
        <fullName evidence="2">DUF3750 domain-containing protein</fullName>
    </submittedName>
</protein>
<name>A0ABY2SMU5_9HYPH</name>
<dbReference type="Pfam" id="PF12570">
    <property type="entry name" value="DUF3750"/>
    <property type="match status" value="1"/>
</dbReference>
<feature type="signal peptide" evidence="1">
    <location>
        <begin position="1"/>
        <end position="24"/>
    </location>
</feature>
<dbReference type="Proteomes" id="UP000305202">
    <property type="component" value="Unassembled WGS sequence"/>
</dbReference>
<sequence length="257" mass="27894">MHTVKILALGFCCVLLISFGQSLAKAAYDGGIFSGRTWWTARRDSADIAPDPARFVNTAIVQVYAARTFGWRGLAAVHPWIIFKKAGETHYRRYDVISWGGGDVVRRDFGPPDGYWFGARPKLLADHRGPRAQAMIPQIEAAIASYPYAHTYHAWPGPNSNTFMAHIGREVPALRLDLPANAIGKDYRPLTDPVGRSASGEGVQASLLGLVGVTLGVDEGIEFNVLGFNMGVDIMTPALRLPFVGRLGMKKVATDAG</sequence>
<evidence type="ECO:0000313" key="3">
    <source>
        <dbReference type="Proteomes" id="UP000305202"/>
    </source>
</evidence>
<comment type="caution">
    <text evidence="2">The sequence shown here is derived from an EMBL/GenBank/DDBJ whole genome shotgun (WGS) entry which is preliminary data.</text>
</comment>
<keyword evidence="3" id="KW-1185">Reference proteome</keyword>
<evidence type="ECO:0000256" key="1">
    <source>
        <dbReference type="SAM" id="SignalP"/>
    </source>
</evidence>
<dbReference type="EMBL" id="SZPQ01000010">
    <property type="protein sequence ID" value="TKI06708.1"/>
    <property type="molecule type" value="Genomic_DNA"/>
</dbReference>
<proteinExistence type="predicted"/>
<organism evidence="2 3">
    <name type="scientific">Martelella alba</name>
    <dbReference type="NCBI Taxonomy" id="2590451"/>
    <lineage>
        <taxon>Bacteria</taxon>
        <taxon>Pseudomonadati</taxon>
        <taxon>Pseudomonadota</taxon>
        <taxon>Alphaproteobacteria</taxon>
        <taxon>Hyphomicrobiales</taxon>
        <taxon>Aurantimonadaceae</taxon>
        <taxon>Martelella</taxon>
    </lineage>
</organism>
<dbReference type="InterPro" id="IPR022224">
    <property type="entry name" value="DUF3750"/>
</dbReference>
<accession>A0ABY2SMU5</accession>
<gene>
    <name evidence="2" type="ORF">FCN80_08920</name>
</gene>
<reference evidence="2 3" key="1">
    <citation type="submission" date="2019-04" db="EMBL/GenBank/DDBJ databases">
        <authorList>
            <person name="Li M."/>
            <person name="Gao C."/>
        </authorList>
    </citation>
    <scope>NUCLEOTIDE SEQUENCE [LARGE SCALE GENOMIC DNA]</scope>
    <source>
        <strain evidence="2 3">BGMRC 2031</strain>
    </source>
</reference>
<evidence type="ECO:0000313" key="2">
    <source>
        <dbReference type="EMBL" id="TKI06708.1"/>
    </source>
</evidence>